<dbReference type="InterPro" id="IPR045659">
    <property type="entry name" value="LptD_2"/>
</dbReference>
<dbReference type="PANTHER" id="PTHR30189:SF1">
    <property type="entry name" value="LPS-ASSEMBLY PROTEIN LPTD"/>
    <property type="match status" value="1"/>
</dbReference>
<dbReference type="Pfam" id="PF19838">
    <property type="entry name" value="LptD_2"/>
    <property type="match status" value="1"/>
</dbReference>
<gene>
    <name evidence="4 8" type="primary">lptD</name>
    <name evidence="8" type="ORF">NBZ79_12420</name>
</gene>
<accession>A0ABY4VYH4</accession>
<sequence length="721" mass="81253" precursor="true">MKSLARLLLATTFLCTAFVPHFAHAEKTPELDFAKESLFSAKNITYDKEDQTVEATGEVEVVQGDRVLKADKIIYDIPGDTIRAEGNVVLLEPTGDVVFAEEMELQNELKIGAIRDIRILFSDQSRLAAHEAIKMDENRTIMTKAVFSTCRLCEKDPERPVLWQVKAEEVEHDRAEQSVTYKNAVFEFFGVPVMYTPYFSHPDPTVDRESGFLSPKVYDSSILGYGLKLPYYIVISEDKDMTITPNITTKEGVQLAAQYRQAVSNGRFKFDGSATYVDERNNQNVTTGDKEFQSHIRGDGQFQIDDTWLWGFDVFRTSNDTYLDKYDISDDDTLTSRAYLQGQRGRNFSVLSAYSFQGLTEADVSSETPFVPAWWDYSYVGEPNDFGGRASVNMDTLLIYREDSQDTNRLSLSGGYHIPYTTSNGQVLSFDTSLRGDLYYARNILADPSDPSSGTGQNAFSARAVPSVSVEWKYPFVRQAGSVRQVVEPIVEGVWSDVIGDEDTPNEDSLSFEFDDTNLFGSNRFAGLDEVEKGARLNYGINMGVYGESGGYTTLLVGQSIHSDKNTSFPDGTGLEDQFSDFVTRLEIRPASYLQFINRTRINHDKLSIARNELDMKVGTSKNYFDLGYVYLRDDPNGLTQDTREEVYVEGKVEIAEFWSAYGNYRRNLAGTGNSVDGRIGIEYLDECFGFSLELKKSFTRDRDLEPDTTIGFNIRLLPFN</sequence>
<keyword evidence="3 4" id="KW-0998">Cell outer membrane</keyword>
<dbReference type="InterPro" id="IPR050218">
    <property type="entry name" value="LptD"/>
</dbReference>
<feature type="chain" id="PRO_5044906654" description="LPS-assembly protein LptD" evidence="4">
    <location>
        <begin position="26"/>
        <end position="721"/>
    </location>
</feature>
<comment type="caution">
    <text evidence="4">Lacks conserved residue(s) required for the propagation of feature annotation.</text>
</comment>
<evidence type="ECO:0000256" key="4">
    <source>
        <dbReference type="HAMAP-Rule" id="MF_01411"/>
    </source>
</evidence>
<dbReference type="InterPro" id="IPR007543">
    <property type="entry name" value="LptD_C"/>
</dbReference>
<evidence type="ECO:0000313" key="8">
    <source>
        <dbReference type="EMBL" id="USG59982.1"/>
    </source>
</evidence>
<protein>
    <recommendedName>
        <fullName evidence="4">LPS-assembly protein LptD</fullName>
    </recommendedName>
</protein>
<comment type="function">
    <text evidence="4">Involved in the assembly of lipopolysaccharide (LPS) at the surface of the outer membrane.</text>
</comment>
<comment type="similarity">
    <text evidence="4">Belongs to the LptD family.</text>
</comment>
<evidence type="ECO:0000259" key="7">
    <source>
        <dbReference type="Pfam" id="PF19838"/>
    </source>
</evidence>
<comment type="subunit">
    <text evidence="4">Component of the lipopolysaccharide transport and assembly complex.</text>
</comment>
<proteinExistence type="inferred from homology"/>
<feature type="domain" description="LptD C-terminal" evidence="6">
    <location>
        <begin position="296"/>
        <end position="659"/>
    </location>
</feature>
<dbReference type="InterPro" id="IPR020889">
    <property type="entry name" value="LipoPS_assembly_LptD"/>
</dbReference>
<dbReference type="Proteomes" id="UP001056291">
    <property type="component" value="Chromosome"/>
</dbReference>
<evidence type="ECO:0000256" key="2">
    <source>
        <dbReference type="ARBA" id="ARBA00023136"/>
    </source>
</evidence>
<dbReference type="Gene3D" id="2.60.450.10">
    <property type="entry name" value="Lipopolysaccharide (LPS) transport protein A like domain"/>
    <property type="match status" value="1"/>
</dbReference>
<keyword evidence="9" id="KW-1185">Reference proteome</keyword>
<dbReference type="Pfam" id="PF03968">
    <property type="entry name" value="LptD_N"/>
    <property type="match status" value="1"/>
</dbReference>
<dbReference type="Pfam" id="PF04453">
    <property type="entry name" value="LptD"/>
    <property type="match status" value="1"/>
</dbReference>
<feature type="signal peptide" evidence="4">
    <location>
        <begin position="1"/>
        <end position="25"/>
    </location>
</feature>
<keyword evidence="2 4" id="KW-0472">Membrane</keyword>
<dbReference type="HAMAP" id="MF_01411">
    <property type="entry name" value="LPS_assembly_LptD"/>
    <property type="match status" value="1"/>
</dbReference>
<evidence type="ECO:0000256" key="3">
    <source>
        <dbReference type="ARBA" id="ARBA00023237"/>
    </source>
</evidence>
<dbReference type="InterPro" id="IPR005653">
    <property type="entry name" value="OstA-like_N"/>
</dbReference>
<reference evidence="8" key="1">
    <citation type="submission" date="2022-06" db="EMBL/GenBank/DDBJ databases">
        <title>Sneathiella actinostolidae sp. nov., isolated from a sea anemonein the Western Pacific Ocean.</title>
        <authorList>
            <person name="Wei M.J."/>
        </authorList>
    </citation>
    <scope>NUCLEOTIDE SEQUENCE</scope>
    <source>
        <strain evidence="8">PHK-P5</strain>
    </source>
</reference>
<evidence type="ECO:0000313" key="9">
    <source>
        <dbReference type="Proteomes" id="UP001056291"/>
    </source>
</evidence>
<dbReference type="EMBL" id="CP098747">
    <property type="protein sequence ID" value="USG59982.1"/>
    <property type="molecule type" value="Genomic_DNA"/>
</dbReference>
<keyword evidence="1 4" id="KW-0732">Signal</keyword>
<dbReference type="RefSeq" id="WP_251932760.1">
    <property type="nucleotide sequence ID" value="NZ_CP098747.1"/>
</dbReference>
<feature type="domain" description="Organic solvent tolerance-like N-terminal" evidence="5">
    <location>
        <begin position="41"/>
        <end position="105"/>
    </location>
</feature>
<feature type="domain" description="LPS-assembly protein LptD central" evidence="7">
    <location>
        <begin position="183"/>
        <end position="291"/>
    </location>
</feature>
<evidence type="ECO:0000259" key="6">
    <source>
        <dbReference type="Pfam" id="PF04453"/>
    </source>
</evidence>
<dbReference type="PANTHER" id="PTHR30189">
    <property type="entry name" value="LPS-ASSEMBLY PROTEIN"/>
    <property type="match status" value="1"/>
</dbReference>
<name>A0ABY4VYH4_9PROT</name>
<evidence type="ECO:0000259" key="5">
    <source>
        <dbReference type="Pfam" id="PF03968"/>
    </source>
</evidence>
<comment type="subcellular location">
    <subcellularLocation>
        <location evidence="4">Cell outer membrane</location>
    </subcellularLocation>
</comment>
<organism evidence="8 9">
    <name type="scientific">Sneathiella marina</name>
    <dbReference type="NCBI Taxonomy" id="2950108"/>
    <lineage>
        <taxon>Bacteria</taxon>
        <taxon>Pseudomonadati</taxon>
        <taxon>Pseudomonadota</taxon>
        <taxon>Alphaproteobacteria</taxon>
        <taxon>Sneathiellales</taxon>
        <taxon>Sneathiellaceae</taxon>
        <taxon>Sneathiella</taxon>
    </lineage>
</organism>
<evidence type="ECO:0000256" key="1">
    <source>
        <dbReference type="ARBA" id="ARBA00022729"/>
    </source>
</evidence>